<protein>
    <submittedName>
        <fullName evidence="6">Recombinase family protein</fullName>
    </submittedName>
</protein>
<dbReference type="SMART" id="SM00857">
    <property type="entry name" value="Resolvase"/>
    <property type="match status" value="1"/>
</dbReference>
<dbReference type="Pfam" id="PF07508">
    <property type="entry name" value="Recombinase"/>
    <property type="match status" value="1"/>
</dbReference>
<evidence type="ECO:0000259" key="5">
    <source>
        <dbReference type="PROSITE" id="PS51737"/>
    </source>
</evidence>
<proteinExistence type="predicted"/>
<feature type="domain" description="Recombinase" evidence="5">
    <location>
        <begin position="185"/>
        <end position="300"/>
    </location>
</feature>
<reference evidence="6 7" key="1">
    <citation type="submission" date="2019-04" db="EMBL/GenBank/DDBJ databases">
        <title>Mesorhizobium composti sp. nov., isolated from compost.</title>
        <authorList>
            <person name="Lin S.-Y."/>
            <person name="Hameed A."/>
            <person name="Hsieh Y.-T."/>
            <person name="Young C.-C."/>
        </authorList>
    </citation>
    <scope>NUCLEOTIDE SEQUENCE [LARGE SCALE GENOMIC DNA]</scope>
    <source>
        <strain evidence="6 7">CC-YTH430</strain>
    </source>
</reference>
<dbReference type="InterPro" id="IPR038109">
    <property type="entry name" value="DNA_bind_recomb_sf"/>
</dbReference>
<dbReference type="Proteomes" id="UP000306441">
    <property type="component" value="Unassembled WGS sequence"/>
</dbReference>
<dbReference type="Gene3D" id="3.90.1750.20">
    <property type="entry name" value="Putative Large Serine Recombinase, Chain B, Domain 2"/>
    <property type="match status" value="1"/>
</dbReference>
<dbReference type="EMBL" id="SSNY01000002">
    <property type="protein sequence ID" value="THF58857.1"/>
    <property type="molecule type" value="Genomic_DNA"/>
</dbReference>
<dbReference type="PROSITE" id="PS51736">
    <property type="entry name" value="RECOMBINASES_3"/>
    <property type="match status" value="1"/>
</dbReference>
<dbReference type="RefSeq" id="WP_136354343.1">
    <property type="nucleotide sequence ID" value="NZ_SSNY01000002.1"/>
</dbReference>
<dbReference type="Gene3D" id="3.40.50.1390">
    <property type="entry name" value="Resolvase, N-terminal catalytic domain"/>
    <property type="match status" value="1"/>
</dbReference>
<name>A0ABY2QA47_9HYPH</name>
<dbReference type="InterPro" id="IPR036162">
    <property type="entry name" value="Resolvase-like_N_sf"/>
</dbReference>
<evidence type="ECO:0000313" key="7">
    <source>
        <dbReference type="Proteomes" id="UP000306441"/>
    </source>
</evidence>
<feature type="domain" description="Resolvase/invertase-type recombinase catalytic" evidence="4">
    <location>
        <begin position="11"/>
        <end position="172"/>
    </location>
</feature>
<keyword evidence="7" id="KW-1185">Reference proteome</keyword>
<dbReference type="Pfam" id="PF00239">
    <property type="entry name" value="Resolvase"/>
    <property type="match status" value="1"/>
</dbReference>
<keyword evidence="3" id="KW-0175">Coiled coil</keyword>
<keyword evidence="1" id="KW-0238">DNA-binding</keyword>
<organism evidence="6 7">
    <name type="scientific">Ollibium composti</name>
    <dbReference type="NCBI Taxonomy" id="2675109"/>
    <lineage>
        <taxon>Bacteria</taxon>
        <taxon>Pseudomonadati</taxon>
        <taxon>Pseudomonadota</taxon>
        <taxon>Alphaproteobacteria</taxon>
        <taxon>Hyphomicrobiales</taxon>
        <taxon>Phyllobacteriaceae</taxon>
        <taxon>Ollibium</taxon>
    </lineage>
</organism>
<dbReference type="Pfam" id="PF13408">
    <property type="entry name" value="Zn_ribbon_recom"/>
    <property type="match status" value="1"/>
</dbReference>
<gene>
    <name evidence="6" type="ORF">E6C48_04165</name>
</gene>
<evidence type="ECO:0000259" key="4">
    <source>
        <dbReference type="PROSITE" id="PS51736"/>
    </source>
</evidence>
<dbReference type="SUPFAM" id="SSF53041">
    <property type="entry name" value="Resolvase-like"/>
    <property type="match status" value="1"/>
</dbReference>
<dbReference type="PROSITE" id="PS51737">
    <property type="entry name" value="RECOMBINASE_DNA_BIND"/>
    <property type="match status" value="1"/>
</dbReference>
<feature type="coiled-coil region" evidence="3">
    <location>
        <begin position="409"/>
        <end position="443"/>
    </location>
</feature>
<comment type="caution">
    <text evidence="6">The sequence shown here is derived from an EMBL/GenBank/DDBJ whole genome shotgun (WGS) entry which is preliminary data.</text>
</comment>
<evidence type="ECO:0000313" key="6">
    <source>
        <dbReference type="EMBL" id="THF58857.1"/>
    </source>
</evidence>
<dbReference type="PANTHER" id="PTHR30461:SF2">
    <property type="entry name" value="SERINE RECOMBINASE PINE-RELATED"/>
    <property type="match status" value="1"/>
</dbReference>
<evidence type="ECO:0000256" key="3">
    <source>
        <dbReference type="SAM" id="Coils"/>
    </source>
</evidence>
<sequence length="509" mass="56854">MTDTHNTDRPRAYSYVRFSTPEQAKGDSFRRQTEAAARYAATHGLMLDDKFSFHDLGMSAFQGRNKAEGMLGEFLSFVRSGDIAKGSYLLVENLDRVSRENALDALDTLKDIAKAGITVVTLNDGREYTHESLRRNPIDLMVAVMMFMRANEESETKARRLKEAWAAKRTKAMSEGRPMTRLCPGWLRLREDKSGYDPIGEREAIVRQVFAWTLEGKGQHWIADTLNREGVPVFGRGVMWHRSYIKKMLADPSTVGRYTPHRKVNGRRIPETPVEGYFPAVVDMAVWERVQALGSGRSSSTADALQNILAGLASCPLCGATMTRMNKGKRSRPSFVCVRAKGGLCRPYKSVPVEDVQDAIQGNAYRFDVELPSADAELEVERSRLQAAIGGIEDAIDKIVEAVGRAGHSQALLDRLALLEADKDNHNDQLDQVEREIAAALTHRTQNTVGRLVEALEADDVGTANVQLRSLFNTTVVDWRSGNLTFHWRHVPDETIEVMFAWPAEDTAE</sequence>
<evidence type="ECO:0000256" key="2">
    <source>
        <dbReference type="ARBA" id="ARBA00023172"/>
    </source>
</evidence>
<dbReference type="InterPro" id="IPR050639">
    <property type="entry name" value="SSR_resolvase"/>
</dbReference>
<dbReference type="CDD" id="cd00338">
    <property type="entry name" value="Ser_Recombinase"/>
    <property type="match status" value="1"/>
</dbReference>
<dbReference type="PANTHER" id="PTHR30461">
    <property type="entry name" value="DNA-INVERTASE FROM LAMBDOID PROPHAGE"/>
    <property type="match status" value="1"/>
</dbReference>
<dbReference type="InterPro" id="IPR006119">
    <property type="entry name" value="Resolv_N"/>
</dbReference>
<accession>A0ABY2QA47</accession>
<dbReference type="InterPro" id="IPR025827">
    <property type="entry name" value="Zn_ribbon_recom_dom"/>
</dbReference>
<keyword evidence="2" id="KW-0233">DNA recombination</keyword>
<dbReference type="InterPro" id="IPR011109">
    <property type="entry name" value="DNA_bind_recombinase_dom"/>
</dbReference>
<evidence type="ECO:0000256" key="1">
    <source>
        <dbReference type="ARBA" id="ARBA00023125"/>
    </source>
</evidence>